<keyword evidence="2" id="KW-1185">Reference proteome</keyword>
<evidence type="ECO:0000313" key="2">
    <source>
        <dbReference type="Proteomes" id="UP000030651"/>
    </source>
</evidence>
<evidence type="ECO:0000313" key="1">
    <source>
        <dbReference type="EMBL" id="ETS87837.1"/>
    </source>
</evidence>
<accession>W3XQP6</accession>
<dbReference type="RefSeq" id="XP_007828437.1">
    <property type="nucleotide sequence ID" value="XM_007830246.1"/>
</dbReference>
<gene>
    <name evidence="1" type="ORF">PFICI_01665</name>
</gene>
<dbReference type="AlphaFoldDB" id="W3XQP6"/>
<dbReference type="HOGENOM" id="CLU_012285_1_0_1"/>
<evidence type="ECO:0008006" key="3">
    <source>
        <dbReference type="Google" id="ProtNLM"/>
    </source>
</evidence>
<dbReference type="EMBL" id="KI912109">
    <property type="protein sequence ID" value="ETS87837.1"/>
    <property type="molecule type" value="Genomic_DNA"/>
</dbReference>
<dbReference type="OrthoDB" id="1874341at2759"/>
<dbReference type="KEGG" id="pfy:PFICI_01665"/>
<proteinExistence type="predicted"/>
<dbReference type="OMA" id="RASDIWD"/>
<dbReference type="GeneID" id="19266678"/>
<dbReference type="InterPro" id="IPR019183">
    <property type="entry name" value="NAA25_NatB_aux_su"/>
</dbReference>
<dbReference type="Pfam" id="PF09797">
    <property type="entry name" value="NatB_MDM20"/>
    <property type="match status" value="1"/>
</dbReference>
<sequence>MAASYYSGRNLPPLRPNCDANVQIAFGEGNWAKAITLAKQQFKRSQDPYYEAVELAARSELDTAADKVAAFVALEKIVKEKKPVKDHWTIELFEWATSHIEKDYSEYIGTLRVNFVKEFWKPDVDKAGIAIRSYWSCAINDDWESAQAIAATVDKKFPNESRHLFYNILAYHVLSVSLTVSRPTSRPTTPSDNYHAALLRNPASSDYPPRAITSEEELLLWIRVQVASVDNDDSLVDLLKKPEFDALKRLSEGFGFVFKEIMHLLSHCEAWREVFDIGQKLFDRALAYITESAAFQSAVMDGSLWMYFIGAASKLDDSKKALKQLRGFIEKVSKVTKVNALFRHHMEISNLIILFNRYRSSAVNESTDDQSTRVNHLYTYIVSYHSQVSCFDSIKPFLEQLRFDEVQFLLSRLEQEGAEEKNDLFKNTAILTLRLKIRYLMTTSNVSINEKGTNAHPSCKFCKTDIKENSCNVCLQSIAKASAWLYNQNCDNHGLRVRINDMEDVDPFGDLAIVGTTCLLKLSGLESGRRSVGISSETAIDLRLLMRAIAWMERHHNRGTQKGQAITLFLAKLYLLIGCVPQAHTLWRTLEVKNVTLDSLGPLFTDRLSTIAPGMWRAGAPTPMTQFHRYFKDAIVRHIPTQLRTALENGNYVSVLGLKDSRDRLCNSCTMIMTNVEDRRGLRAIGSKYTYDTNDDPLLRLIKEDKRFEVATDYAALPDLERAPASLAELISIGPRLSESRAKLSLYAEYFLSLVSFRESKEYKPAKPGLIADKDRNSVAEDSTKIRDKFEDPLELSLQASCSPSERLIVTSDEYSYFTTIQNLADLVALGTAAKTWTKSSQRPNGVWSAVQIIVVELQDQQDGFMETRARIPADVSVLGQFVSLHSLGMLRESIIAVKLTVNYLERVIAASKDAPKWLSEDCKNLNEKAAQFSAVVKQQIKALNDAANAPGWLDRIAQFTFGDLASGDRVVDETAKDSESSDLDSVLFTACGGQVGLEHSIGEIQESWREVAKGWNTVKLD</sequence>
<organism evidence="1 2">
    <name type="scientific">Pestalotiopsis fici (strain W106-1 / CGMCC3.15140)</name>
    <dbReference type="NCBI Taxonomy" id="1229662"/>
    <lineage>
        <taxon>Eukaryota</taxon>
        <taxon>Fungi</taxon>
        <taxon>Dikarya</taxon>
        <taxon>Ascomycota</taxon>
        <taxon>Pezizomycotina</taxon>
        <taxon>Sordariomycetes</taxon>
        <taxon>Xylariomycetidae</taxon>
        <taxon>Amphisphaeriales</taxon>
        <taxon>Sporocadaceae</taxon>
        <taxon>Pestalotiopsis</taxon>
    </lineage>
</organism>
<dbReference type="InParanoid" id="W3XQP6"/>
<dbReference type="Proteomes" id="UP000030651">
    <property type="component" value="Unassembled WGS sequence"/>
</dbReference>
<name>W3XQP6_PESFW</name>
<reference evidence="2" key="1">
    <citation type="journal article" date="2015" name="BMC Genomics">
        <title>Genomic and transcriptomic analysis of the endophytic fungus Pestalotiopsis fici reveals its lifestyle and high potential for synthesis of natural products.</title>
        <authorList>
            <person name="Wang X."/>
            <person name="Zhang X."/>
            <person name="Liu L."/>
            <person name="Xiang M."/>
            <person name="Wang W."/>
            <person name="Sun X."/>
            <person name="Che Y."/>
            <person name="Guo L."/>
            <person name="Liu G."/>
            <person name="Guo L."/>
            <person name="Wang C."/>
            <person name="Yin W.B."/>
            <person name="Stadler M."/>
            <person name="Zhang X."/>
            <person name="Liu X."/>
        </authorList>
    </citation>
    <scope>NUCLEOTIDE SEQUENCE [LARGE SCALE GENOMIC DNA]</scope>
    <source>
        <strain evidence="2">W106-1 / CGMCC3.15140</strain>
    </source>
</reference>
<dbReference type="STRING" id="1229662.W3XQP6"/>
<dbReference type="eggNOG" id="ENOG502SZCE">
    <property type="taxonomic scope" value="Eukaryota"/>
</dbReference>
<protein>
    <recommendedName>
        <fullName evidence="3">N-acetyltransferase B complex non catalytic subunit</fullName>
    </recommendedName>
</protein>